<evidence type="ECO:0000256" key="1">
    <source>
        <dbReference type="SAM" id="Phobius"/>
    </source>
</evidence>
<keyword evidence="3" id="KW-1185">Reference proteome</keyword>
<gene>
    <name evidence="2" type="ORF">BDV33DRAFT_202048</name>
</gene>
<name>A0A5N6EY47_9EURO</name>
<accession>A0A5N6EY47</accession>
<keyword evidence="1" id="KW-0812">Transmembrane</keyword>
<feature type="transmembrane region" description="Helical" evidence="1">
    <location>
        <begin position="32"/>
        <end position="61"/>
    </location>
</feature>
<dbReference type="AlphaFoldDB" id="A0A5N6EY47"/>
<evidence type="ECO:0000313" key="2">
    <source>
        <dbReference type="EMBL" id="KAB8221793.1"/>
    </source>
</evidence>
<dbReference type="Proteomes" id="UP000326799">
    <property type="component" value="Unassembled WGS sequence"/>
</dbReference>
<keyword evidence="1" id="KW-1133">Transmembrane helix</keyword>
<protein>
    <submittedName>
        <fullName evidence="2">Uncharacterized protein</fullName>
    </submittedName>
</protein>
<reference evidence="2 3" key="1">
    <citation type="submission" date="2019-04" db="EMBL/GenBank/DDBJ databases">
        <title>Fungal friends and foes A comparative genomics study of 23 Aspergillus species from section Flavi.</title>
        <authorList>
            <consortium name="DOE Joint Genome Institute"/>
            <person name="Kjaerbolling I."/>
            <person name="Vesth T.C."/>
            <person name="Frisvad J.C."/>
            <person name="Nybo J.L."/>
            <person name="Theobald S."/>
            <person name="Kildgaard S."/>
            <person name="Petersen T.I."/>
            <person name="Kuo A."/>
            <person name="Sato A."/>
            <person name="Lyhne E.K."/>
            <person name="Kogle M.E."/>
            <person name="Wiebenga A."/>
            <person name="Kun R.S."/>
            <person name="Lubbers R.J."/>
            <person name="Makela M.R."/>
            <person name="Barry K."/>
            <person name="Chovatia M."/>
            <person name="Clum A."/>
            <person name="Daum C."/>
            <person name="Haridas S."/>
            <person name="He G."/>
            <person name="LaButti K."/>
            <person name="Lipzen A."/>
            <person name="Mondo S."/>
            <person name="Pangilinan J."/>
            <person name="Riley R."/>
            <person name="Salamov A."/>
            <person name="Simmons B.A."/>
            <person name="Magnuson J.K."/>
            <person name="Henrissat B."/>
            <person name="Mortensen U.H."/>
            <person name="Larsen T.O."/>
            <person name="De vries R.P."/>
            <person name="Grigoriev I.V."/>
            <person name="Machida M."/>
            <person name="Baker S.E."/>
            <person name="Andersen M.R."/>
        </authorList>
    </citation>
    <scope>NUCLEOTIDE SEQUENCE [LARGE SCALE GENOMIC DNA]</scope>
    <source>
        <strain evidence="2 3">CBS 126849</strain>
    </source>
</reference>
<organism evidence="2 3">
    <name type="scientific">Aspergillus novoparasiticus</name>
    <dbReference type="NCBI Taxonomy" id="986946"/>
    <lineage>
        <taxon>Eukaryota</taxon>
        <taxon>Fungi</taxon>
        <taxon>Dikarya</taxon>
        <taxon>Ascomycota</taxon>
        <taxon>Pezizomycotina</taxon>
        <taxon>Eurotiomycetes</taxon>
        <taxon>Eurotiomycetidae</taxon>
        <taxon>Eurotiales</taxon>
        <taxon>Aspergillaceae</taxon>
        <taxon>Aspergillus</taxon>
        <taxon>Aspergillus subgen. Circumdati</taxon>
    </lineage>
</organism>
<keyword evidence="1" id="KW-0472">Membrane</keyword>
<dbReference type="EMBL" id="ML733417">
    <property type="protein sequence ID" value="KAB8221793.1"/>
    <property type="molecule type" value="Genomic_DNA"/>
</dbReference>
<sequence>MVGPAGGPPNPRDPNIEEQIRHLHERYRHYNYLLGLLVIGPFIGVFLSRVIGLQTILILLANARERIRVHRIPTTPEDNKISLVLSSVIWLESGVYEELPAGDPAPVSGVCCGARIMVTDTSALSTLQFSTHGVVLLISAYIEQQQRLQTPDGLVGYGVRL</sequence>
<proteinExistence type="predicted"/>
<evidence type="ECO:0000313" key="3">
    <source>
        <dbReference type="Proteomes" id="UP000326799"/>
    </source>
</evidence>